<protein>
    <submittedName>
        <fullName evidence="2">Unnamed protein product</fullName>
    </submittedName>
</protein>
<reference evidence="2" key="1">
    <citation type="submission" date="2023-04" db="EMBL/GenBank/DDBJ databases">
        <title>Ambrosiozyma monospora NBRC 1965.</title>
        <authorList>
            <person name="Ichikawa N."/>
            <person name="Sato H."/>
            <person name="Tonouchi N."/>
        </authorList>
    </citation>
    <scope>NUCLEOTIDE SEQUENCE</scope>
    <source>
        <strain evidence="2">NBRC 1965</strain>
    </source>
</reference>
<evidence type="ECO:0000313" key="2">
    <source>
        <dbReference type="EMBL" id="GMG55964.1"/>
    </source>
</evidence>
<evidence type="ECO:0000256" key="1">
    <source>
        <dbReference type="SAM" id="MobiDB-lite"/>
    </source>
</evidence>
<keyword evidence="3" id="KW-1185">Reference proteome</keyword>
<comment type="caution">
    <text evidence="2">The sequence shown here is derived from an EMBL/GenBank/DDBJ whole genome shotgun (WGS) entry which is preliminary data.</text>
</comment>
<gene>
    <name evidence="2" type="ORF">Amon01_000803300</name>
</gene>
<sequence>MFPVSFICFFVYKYWKDTTWVKYEDMDLDSGRRLDLEDIAKQAKQEHQLEEKTFKAKAPADNAANRQRPSTPTRLPTSDEDFELLEDLLLVVLEPAVLTSLFKILEEYQGKPVTKDDNCEDRVESTALV</sequence>
<feature type="region of interest" description="Disordered" evidence="1">
    <location>
        <begin position="50"/>
        <end position="78"/>
    </location>
</feature>
<name>A0A9W7DKB7_AMBMO</name>
<proteinExistence type="predicted"/>
<accession>A0A9W7DKB7</accession>
<feature type="compositionally biased region" description="Polar residues" evidence="1">
    <location>
        <begin position="64"/>
        <end position="76"/>
    </location>
</feature>
<evidence type="ECO:0000313" key="3">
    <source>
        <dbReference type="Proteomes" id="UP001165063"/>
    </source>
</evidence>
<dbReference type="Proteomes" id="UP001165063">
    <property type="component" value="Unassembled WGS sequence"/>
</dbReference>
<organism evidence="2 3">
    <name type="scientific">Ambrosiozyma monospora</name>
    <name type="common">Yeast</name>
    <name type="synonym">Endomycopsis monosporus</name>
    <dbReference type="NCBI Taxonomy" id="43982"/>
    <lineage>
        <taxon>Eukaryota</taxon>
        <taxon>Fungi</taxon>
        <taxon>Dikarya</taxon>
        <taxon>Ascomycota</taxon>
        <taxon>Saccharomycotina</taxon>
        <taxon>Pichiomycetes</taxon>
        <taxon>Pichiales</taxon>
        <taxon>Pichiaceae</taxon>
        <taxon>Ambrosiozyma</taxon>
    </lineage>
</organism>
<dbReference type="AlphaFoldDB" id="A0A9W7DKB7"/>
<dbReference type="EMBL" id="BSXU01006558">
    <property type="protein sequence ID" value="GMG55964.1"/>
    <property type="molecule type" value="Genomic_DNA"/>
</dbReference>